<dbReference type="AlphaFoldDB" id="G8ZRC8"/>
<feature type="region of interest" description="Disordered" evidence="2">
    <location>
        <begin position="431"/>
        <end position="473"/>
    </location>
</feature>
<evidence type="ECO:0000256" key="2">
    <source>
        <dbReference type="SAM" id="MobiDB-lite"/>
    </source>
</evidence>
<evidence type="ECO:0000313" key="3">
    <source>
        <dbReference type="EMBL" id="CCE91070.1"/>
    </source>
</evidence>
<dbReference type="InterPro" id="IPR013712">
    <property type="entry name" value="MMR1"/>
</dbReference>
<feature type="compositionally biased region" description="Basic and acidic residues" evidence="2">
    <location>
        <begin position="448"/>
        <end position="460"/>
    </location>
</feature>
<proteinExistence type="predicted"/>
<feature type="region of interest" description="Disordered" evidence="2">
    <location>
        <begin position="392"/>
        <end position="418"/>
    </location>
</feature>
<dbReference type="KEGG" id="tdl:TDEL_0C01810"/>
<reference evidence="3 4" key="1">
    <citation type="journal article" date="2011" name="Proc. Natl. Acad. Sci. U.S.A.">
        <title>Evolutionary erosion of yeast sex chromosomes by mating-type switching accidents.</title>
        <authorList>
            <person name="Gordon J.L."/>
            <person name="Armisen D."/>
            <person name="Proux-Wera E."/>
            <person name="Oheigeartaigh S.S."/>
            <person name="Byrne K.P."/>
            <person name="Wolfe K.H."/>
        </authorList>
    </citation>
    <scope>NUCLEOTIDE SEQUENCE [LARGE SCALE GENOMIC DNA]</scope>
    <source>
        <strain evidence="4">ATCC 10662 / CBS 1146 / NBRC 0425 / NCYC 2629 / NRRL Y-866</strain>
    </source>
</reference>
<dbReference type="Proteomes" id="UP000005627">
    <property type="component" value="Chromosome 3"/>
</dbReference>
<dbReference type="EMBL" id="HE616744">
    <property type="protein sequence ID" value="CCE91070.1"/>
    <property type="molecule type" value="Genomic_DNA"/>
</dbReference>
<keyword evidence="1" id="KW-0175">Coiled coil</keyword>
<dbReference type="RefSeq" id="XP_003680281.1">
    <property type="nucleotide sequence ID" value="XM_003680233.1"/>
</dbReference>
<sequence>MNSPPLKPEQLSPTLSPMAFSLDDPSNGNGFSHLLASPTKLKLDSGCGGPNMNNNGGSNGHSLIYRTSLSKLSELSRTGRSRQRSNSDTLRSNSPIRFQLFNNAPKMLKPEYMSQQPSTLPLLSTLMKQSATGMASNSNKEAKNHQAEIATRAGIRETLKKYQDQQLQLSKQTDESKQQRQVDAKVEQQPKVPEAMIQPVPERNISESASAISGMTLCDKQRDPDETMKVKATTPKPNEEEVRVISSSSLVSSAVSIDFNNLPKELDLDALASDKNGFVQSDDFKRCSFISSTSTDYDADWYNNQPVITHEETAKLDHRIKQLELEIEEMKLQNEKLIQSITTSRTVEDIFVYDAIHEIKSSRQEAQRGVQRKVMQLEKKVENYRKVMKTLGDSPIKKAASKDKRSTYPMGENPQISTLRKRISRISSTELRQIEEQGSSSSSDDEKEIQQHEPNHDDTPLLRPQQDASLSFRRKAGFQLNIQVEPLGES</sequence>
<dbReference type="GO" id="GO:0000001">
    <property type="term" value="P:mitochondrion inheritance"/>
    <property type="evidence" value="ECO:0007669"/>
    <property type="project" value="EnsemblFungi"/>
</dbReference>
<feature type="region of interest" description="Disordered" evidence="2">
    <location>
        <begin position="1"/>
        <end position="96"/>
    </location>
</feature>
<dbReference type="GeneID" id="11500405"/>
<dbReference type="OrthoDB" id="4035554at2759"/>
<feature type="compositionally biased region" description="Polar residues" evidence="2">
    <location>
        <begin position="65"/>
        <end position="96"/>
    </location>
</feature>
<dbReference type="eggNOG" id="ENOG502RXGA">
    <property type="taxonomic scope" value="Eukaryota"/>
</dbReference>
<dbReference type="HOGENOM" id="CLU_029804_0_0_1"/>
<dbReference type="GO" id="GO:0005543">
    <property type="term" value="F:phospholipid binding"/>
    <property type="evidence" value="ECO:0007669"/>
    <property type="project" value="EnsemblFungi"/>
</dbReference>
<keyword evidence="4" id="KW-1185">Reference proteome</keyword>
<dbReference type="GO" id="GO:0048312">
    <property type="term" value="P:intracellular distribution of mitochondria"/>
    <property type="evidence" value="ECO:0007669"/>
    <property type="project" value="EnsemblFungi"/>
</dbReference>
<feature type="compositionally biased region" description="Basic and acidic residues" evidence="2">
    <location>
        <begin position="172"/>
        <end position="188"/>
    </location>
</feature>
<protein>
    <submittedName>
        <fullName evidence="3">Uncharacterized protein</fullName>
    </submittedName>
</protein>
<gene>
    <name evidence="3" type="primary">TDEL0C01810</name>
    <name evidence="3" type="ORF">TDEL_0C01810</name>
</gene>
<dbReference type="GO" id="GO:0005741">
    <property type="term" value="C:mitochondrial outer membrane"/>
    <property type="evidence" value="ECO:0007669"/>
    <property type="project" value="EnsemblFungi"/>
</dbReference>
<feature type="region of interest" description="Disordered" evidence="2">
    <location>
        <begin position="166"/>
        <end position="190"/>
    </location>
</feature>
<dbReference type="GO" id="GO:0000131">
    <property type="term" value="C:incipient cellular bud site"/>
    <property type="evidence" value="ECO:0007669"/>
    <property type="project" value="EnsemblFungi"/>
</dbReference>
<dbReference type="InParanoid" id="G8ZRC8"/>
<dbReference type="Pfam" id="PF08505">
    <property type="entry name" value="MMR1"/>
    <property type="match status" value="1"/>
</dbReference>
<name>G8ZRC8_TORDE</name>
<dbReference type="GO" id="GO:0032541">
    <property type="term" value="C:cortical endoplasmic reticulum"/>
    <property type="evidence" value="ECO:0007669"/>
    <property type="project" value="EnsemblFungi"/>
</dbReference>
<accession>G8ZRC8</accession>
<evidence type="ECO:0000256" key="1">
    <source>
        <dbReference type="SAM" id="Coils"/>
    </source>
</evidence>
<dbReference type="STRING" id="1076872.G8ZRC8"/>
<dbReference type="FunCoup" id="G8ZRC8">
    <property type="interactions" value="53"/>
</dbReference>
<evidence type="ECO:0000313" key="4">
    <source>
        <dbReference type="Proteomes" id="UP000005627"/>
    </source>
</evidence>
<feature type="coiled-coil region" evidence="1">
    <location>
        <begin position="313"/>
        <end position="340"/>
    </location>
</feature>
<organism evidence="3 4">
    <name type="scientific">Torulaspora delbrueckii</name>
    <name type="common">Yeast</name>
    <name type="synonym">Candida colliculosa</name>
    <dbReference type="NCBI Taxonomy" id="4950"/>
    <lineage>
        <taxon>Eukaryota</taxon>
        <taxon>Fungi</taxon>
        <taxon>Dikarya</taxon>
        <taxon>Ascomycota</taxon>
        <taxon>Saccharomycotina</taxon>
        <taxon>Saccharomycetes</taxon>
        <taxon>Saccharomycetales</taxon>
        <taxon>Saccharomycetaceae</taxon>
        <taxon>Torulaspora</taxon>
    </lineage>
</organism>
<dbReference type="GO" id="GO:0005935">
    <property type="term" value="C:cellular bud neck"/>
    <property type="evidence" value="ECO:0007669"/>
    <property type="project" value="EnsemblFungi"/>
</dbReference>